<evidence type="ECO:0000313" key="1">
    <source>
        <dbReference type="EMBL" id="PJF16996.1"/>
    </source>
</evidence>
<sequence>MAIVVISRYLNRTEILNSINIHGLNGLCRLRPEYNLSGLVIRNYLGSQLQYVPGPLTFSIDGEKLTDGFDWNFLNFELLRVYHLEKSLQVTVWNRWQRFSPIQLIPVMTPESIQEPIQELVRDLSEESRVFRT</sequence>
<evidence type="ECO:0000313" key="2">
    <source>
        <dbReference type="Proteomes" id="UP000240830"/>
    </source>
</evidence>
<accession>A0A2H9TGZ3</accession>
<reference evidence="1 2" key="1">
    <citation type="submission" date="2016-10" db="EMBL/GenBank/DDBJ databases">
        <title>The genome of Paramicrosporidium saccamoebae is the missing link in understanding Cryptomycota and Microsporidia evolution.</title>
        <authorList>
            <person name="Quandt C.A."/>
            <person name="Beaudet D."/>
            <person name="Corsaro D."/>
            <person name="Michel R."/>
            <person name="Corradi N."/>
            <person name="James T."/>
        </authorList>
    </citation>
    <scope>NUCLEOTIDE SEQUENCE [LARGE SCALE GENOMIC DNA]</scope>
    <source>
        <strain evidence="1 2">KSL3</strain>
    </source>
</reference>
<gene>
    <name evidence="1" type="ORF">PSACC_03192</name>
</gene>
<organism evidence="1 2">
    <name type="scientific">Paramicrosporidium saccamoebae</name>
    <dbReference type="NCBI Taxonomy" id="1246581"/>
    <lineage>
        <taxon>Eukaryota</taxon>
        <taxon>Fungi</taxon>
        <taxon>Fungi incertae sedis</taxon>
        <taxon>Cryptomycota</taxon>
        <taxon>Cryptomycota incertae sedis</taxon>
        <taxon>Paramicrosporidium</taxon>
    </lineage>
</organism>
<dbReference type="EMBL" id="MTSL01000198">
    <property type="protein sequence ID" value="PJF16996.1"/>
    <property type="molecule type" value="Genomic_DNA"/>
</dbReference>
<name>A0A2H9TGZ3_9FUNG</name>
<comment type="caution">
    <text evidence="1">The sequence shown here is derived from an EMBL/GenBank/DDBJ whole genome shotgun (WGS) entry which is preliminary data.</text>
</comment>
<dbReference type="AlphaFoldDB" id="A0A2H9TGZ3"/>
<protein>
    <submittedName>
        <fullName evidence="1">Uncharacterized protein</fullName>
    </submittedName>
</protein>
<keyword evidence="2" id="KW-1185">Reference proteome</keyword>
<dbReference type="Proteomes" id="UP000240830">
    <property type="component" value="Unassembled WGS sequence"/>
</dbReference>
<proteinExistence type="predicted"/>